<keyword evidence="5" id="KW-1133">Transmembrane helix</keyword>
<evidence type="ECO:0000256" key="2">
    <source>
        <dbReference type="ARBA" id="ARBA00022803"/>
    </source>
</evidence>
<sequence>MASIYSLRALVAASDPRTASRNAQAVSRGAWIAITVQVIASIAYAGQFPWSKAWTILGGALIIAAAAYVVGVLLGFLFGLPRTLDDSREPAEAPATTEQSDSHPPLPTYRTNTNLEQISDWLTKILVGVGLVELAKLPSVLHSLGLWVKPALGNSANSEAFGVGLFIYDAVTGFLAGYLLTRLHLASALSWADRVVWSRTVLQRVLRRRERDPDPGPEGAGSEGVSSGAIPDEQTASDLDVLAKKLEEVGLQLDVDSYMRLALQLKRAKKYEDAEQAYLKASSIDPNNPAPLNWAGVLRGKYLGQHDKADEYYRRAISLDPSYMSATYNRACNEMRRGNKEEALKLLAIAIAADEKYRKLARRDAKPQGPFEALQKDASFQSLIGIEQQGESDE</sequence>
<feature type="transmembrane region" description="Helical" evidence="5">
    <location>
        <begin position="56"/>
        <end position="80"/>
    </location>
</feature>
<dbReference type="RefSeq" id="WP_086567385.1">
    <property type="nucleotide sequence ID" value="NZ_CP071595.1"/>
</dbReference>
<dbReference type="Pfam" id="PF13181">
    <property type="entry name" value="TPR_8"/>
    <property type="match status" value="2"/>
</dbReference>
<protein>
    <submittedName>
        <fullName evidence="6">Tetratricopeptide repeat protein</fullName>
    </submittedName>
</protein>
<dbReference type="EMBL" id="CP071595">
    <property type="protein sequence ID" value="QSY48115.1"/>
    <property type="molecule type" value="Genomic_DNA"/>
</dbReference>
<reference evidence="6 7" key="1">
    <citation type="submission" date="2021-03" db="EMBL/GenBank/DDBJ databases">
        <title>Streptomyces strains.</title>
        <authorList>
            <person name="Lund M.B."/>
            <person name="Toerring T."/>
        </authorList>
    </citation>
    <scope>NUCLEOTIDE SEQUENCE [LARGE SCALE GENOMIC DNA]</scope>
    <source>
        <strain evidence="6 7">KCC S-1010</strain>
    </source>
</reference>
<gene>
    <name evidence="6" type="ORF">J3S04_23340</name>
</gene>
<keyword evidence="5" id="KW-0812">Transmembrane</keyword>
<evidence type="ECO:0000256" key="3">
    <source>
        <dbReference type="PROSITE-ProRule" id="PRU00339"/>
    </source>
</evidence>
<feature type="region of interest" description="Disordered" evidence="4">
    <location>
        <begin position="208"/>
        <end position="231"/>
    </location>
</feature>
<keyword evidence="5" id="KW-0472">Membrane</keyword>
<dbReference type="Proteomes" id="UP000671836">
    <property type="component" value="Chromosome"/>
</dbReference>
<keyword evidence="1" id="KW-0677">Repeat</keyword>
<feature type="region of interest" description="Disordered" evidence="4">
    <location>
        <begin position="88"/>
        <end position="108"/>
    </location>
</feature>
<dbReference type="PANTHER" id="PTHR44943:SF4">
    <property type="entry name" value="TPR REPEAT-CONTAINING PROTEIN MJ0798"/>
    <property type="match status" value="1"/>
</dbReference>
<name>A0ABX7RLB4_9ACTN</name>
<dbReference type="InterPro" id="IPR019734">
    <property type="entry name" value="TPR_rpt"/>
</dbReference>
<dbReference type="PROSITE" id="PS50005">
    <property type="entry name" value="TPR"/>
    <property type="match status" value="1"/>
</dbReference>
<keyword evidence="2 3" id="KW-0802">TPR repeat</keyword>
<feature type="transmembrane region" description="Helical" evidence="5">
    <location>
        <begin position="160"/>
        <end position="180"/>
    </location>
</feature>
<evidence type="ECO:0000256" key="4">
    <source>
        <dbReference type="SAM" id="MobiDB-lite"/>
    </source>
</evidence>
<organism evidence="6 7">
    <name type="scientific">Streptomyces griseocarneus</name>
    <dbReference type="NCBI Taxonomy" id="51201"/>
    <lineage>
        <taxon>Bacteria</taxon>
        <taxon>Bacillati</taxon>
        <taxon>Actinomycetota</taxon>
        <taxon>Actinomycetes</taxon>
        <taxon>Kitasatosporales</taxon>
        <taxon>Streptomycetaceae</taxon>
        <taxon>Streptomyces</taxon>
    </lineage>
</organism>
<accession>A0ABX7RLB4</accession>
<proteinExistence type="predicted"/>
<dbReference type="NCBIfam" id="NF047558">
    <property type="entry name" value="TPR_END_plus"/>
    <property type="match status" value="1"/>
</dbReference>
<dbReference type="InterPro" id="IPR051685">
    <property type="entry name" value="Ycf3/AcsC/BcsC/TPR_MFPF"/>
</dbReference>
<dbReference type="SMART" id="SM00028">
    <property type="entry name" value="TPR"/>
    <property type="match status" value="3"/>
</dbReference>
<feature type="transmembrane region" description="Helical" evidence="5">
    <location>
        <begin position="30"/>
        <end position="50"/>
    </location>
</feature>
<dbReference type="InterPro" id="IPR011990">
    <property type="entry name" value="TPR-like_helical_dom_sf"/>
</dbReference>
<evidence type="ECO:0000313" key="6">
    <source>
        <dbReference type="EMBL" id="QSY48115.1"/>
    </source>
</evidence>
<dbReference type="SUPFAM" id="SSF48452">
    <property type="entry name" value="TPR-like"/>
    <property type="match status" value="1"/>
</dbReference>
<evidence type="ECO:0000256" key="1">
    <source>
        <dbReference type="ARBA" id="ARBA00022737"/>
    </source>
</evidence>
<evidence type="ECO:0000313" key="7">
    <source>
        <dbReference type="Proteomes" id="UP000671836"/>
    </source>
</evidence>
<evidence type="ECO:0000256" key="5">
    <source>
        <dbReference type="SAM" id="Phobius"/>
    </source>
</evidence>
<dbReference type="Gene3D" id="1.25.40.10">
    <property type="entry name" value="Tetratricopeptide repeat domain"/>
    <property type="match status" value="1"/>
</dbReference>
<feature type="repeat" description="TPR" evidence="3">
    <location>
        <begin position="255"/>
        <end position="288"/>
    </location>
</feature>
<dbReference type="PANTHER" id="PTHR44943">
    <property type="entry name" value="CELLULOSE SYNTHASE OPERON PROTEIN C"/>
    <property type="match status" value="1"/>
</dbReference>
<keyword evidence="7" id="KW-1185">Reference proteome</keyword>